<feature type="signal peptide" evidence="1">
    <location>
        <begin position="1"/>
        <end position="21"/>
    </location>
</feature>
<comment type="caution">
    <text evidence="2">The sequence shown here is derived from an EMBL/GenBank/DDBJ whole genome shotgun (WGS) entry which is preliminary data.</text>
</comment>
<reference evidence="2 3" key="1">
    <citation type="submission" date="2021-06" db="EMBL/GenBank/DDBJ databases">
        <title>Bacillus sp. RD4P76, an endophyte from a halophyte.</title>
        <authorList>
            <person name="Sun J.-Q."/>
        </authorList>
    </citation>
    <scope>NUCLEOTIDE SEQUENCE [LARGE SCALE GENOMIC DNA]</scope>
    <source>
        <strain evidence="2 3">CGMCC 1.15917</strain>
    </source>
</reference>
<keyword evidence="3" id="KW-1185">Reference proteome</keyword>
<feature type="chain" id="PRO_5046032614" evidence="1">
    <location>
        <begin position="22"/>
        <end position="163"/>
    </location>
</feature>
<name>A0ABS6JKB8_9BACI</name>
<proteinExistence type="predicted"/>
<dbReference type="EMBL" id="JAHQCS010000165">
    <property type="protein sequence ID" value="MBU9714137.1"/>
    <property type="molecule type" value="Genomic_DNA"/>
</dbReference>
<evidence type="ECO:0000313" key="3">
    <source>
        <dbReference type="Proteomes" id="UP000784880"/>
    </source>
</evidence>
<dbReference type="RefSeq" id="WP_217068478.1">
    <property type="nucleotide sequence ID" value="NZ_JAHQCS010000165.1"/>
</dbReference>
<sequence length="163" mass="18191">MKKIVFVVVLLSFLAVGSSESSKIPTPPSLSDPLLHKPEKEMQRDSHFYYTGGNDQWTGEYHATVREFASSSSEIHYTLVLQFNGDNRERKEMGFIEISHQSPIASTSIFKTLEDEDDMKKTFYHRGGTKGKGLLTGSEEIITNVQTELGKDTIILYPSAGGN</sequence>
<accession>A0ABS6JKB8</accession>
<evidence type="ECO:0000313" key="2">
    <source>
        <dbReference type="EMBL" id="MBU9714137.1"/>
    </source>
</evidence>
<organism evidence="2 3">
    <name type="scientific">Evansella tamaricis</name>
    <dbReference type="NCBI Taxonomy" id="2069301"/>
    <lineage>
        <taxon>Bacteria</taxon>
        <taxon>Bacillati</taxon>
        <taxon>Bacillota</taxon>
        <taxon>Bacilli</taxon>
        <taxon>Bacillales</taxon>
        <taxon>Bacillaceae</taxon>
        <taxon>Evansella</taxon>
    </lineage>
</organism>
<protein>
    <submittedName>
        <fullName evidence="2">Uncharacterized protein</fullName>
    </submittedName>
</protein>
<dbReference type="Proteomes" id="UP000784880">
    <property type="component" value="Unassembled WGS sequence"/>
</dbReference>
<evidence type="ECO:0000256" key="1">
    <source>
        <dbReference type="SAM" id="SignalP"/>
    </source>
</evidence>
<keyword evidence="1" id="KW-0732">Signal</keyword>
<gene>
    <name evidence="2" type="ORF">KS419_20585</name>
</gene>